<protein>
    <submittedName>
        <fullName evidence="1">Uncharacterized protein</fullName>
    </submittedName>
</protein>
<accession>A0A239XV19</accession>
<dbReference type="AlphaFoldDB" id="A0A239XV19"/>
<evidence type="ECO:0000313" key="1">
    <source>
        <dbReference type="EMBL" id="SNV50507.1"/>
    </source>
</evidence>
<proteinExistence type="predicted"/>
<name>A0A239XV19_9FLAO</name>
<dbReference type="PROSITE" id="PS51257">
    <property type="entry name" value="PROKAR_LIPOPROTEIN"/>
    <property type="match status" value="1"/>
</dbReference>
<dbReference type="EMBL" id="LT906465">
    <property type="protein sequence ID" value="SNV50507.1"/>
    <property type="molecule type" value="Genomic_DNA"/>
</dbReference>
<keyword evidence="2" id="KW-1185">Reference proteome</keyword>
<dbReference type="OrthoDB" id="1270857at2"/>
<organism evidence="1 2">
    <name type="scientific">Chryseobacterium taklimakanense</name>
    <dbReference type="NCBI Taxonomy" id="536441"/>
    <lineage>
        <taxon>Bacteria</taxon>
        <taxon>Pseudomonadati</taxon>
        <taxon>Bacteroidota</taxon>
        <taxon>Flavobacteriia</taxon>
        <taxon>Flavobacteriales</taxon>
        <taxon>Weeksellaceae</taxon>
        <taxon>Chryseobacterium group</taxon>
        <taxon>Chryseobacterium</taxon>
    </lineage>
</organism>
<dbReference type="Proteomes" id="UP000215196">
    <property type="component" value="Chromosome 1"/>
</dbReference>
<dbReference type="KEGG" id="ctak:4412677_02390"/>
<dbReference type="RefSeq" id="WP_095073471.1">
    <property type="nucleotide sequence ID" value="NZ_CP034173.1"/>
</dbReference>
<evidence type="ECO:0000313" key="2">
    <source>
        <dbReference type="Proteomes" id="UP000215196"/>
    </source>
</evidence>
<sequence>MKKALIYIAAAALTVTSCRKEDTDSTESIIKDEVKDLTVQNSNDDKAIAKYMDEHYLDASGKITRFSSTDTSDDANKKLSELNVQKLPSGVIVIVREGAQPNPGTAIGATDIISIMQRSYSFVAQENNGIEYVSEIPFANTIDGTGNPEVDPSYYYVKQSVMDASNKTRAYYEIEGFQEGLKYFKSFNLPNSANYNLQGVILVPSRAAFARDEHYPYSGMSFRNRSFVFNFQIYRTTPR</sequence>
<reference evidence="1 2" key="1">
    <citation type="submission" date="2017-06" db="EMBL/GenBank/DDBJ databases">
        <authorList>
            <consortium name="Pathogen Informatics"/>
        </authorList>
    </citation>
    <scope>NUCLEOTIDE SEQUENCE [LARGE SCALE GENOMIC DNA]</scope>
    <source>
        <strain evidence="1 2">NCTC13490</strain>
    </source>
</reference>
<gene>
    <name evidence="1" type="ORF">SAMEA4412677_02390</name>
</gene>